<evidence type="ECO:0000313" key="1">
    <source>
        <dbReference type="EMBL" id="CAC36700.1"/>
    </source>
</evidence>
<name>Q9ACX2_STRCO</name>
<dbReference type="PATRIC" id="fig|100226.15.peg.8124"/>
<protein>
    <submittedName>
        <fullName evidence="1">Uncharacterized protein</fullName>
    </submittedName>
</protein>
<organism evidence="1 2">
    <name type="scientific">Streptomyces coelicolor (strain ATCC BAA-471 / A3(2) / M145)</name>
    <dbReference type="NCBI Taxonomy" id="100226"/>
    <lineage>
        <taxon>Bacteria</taxon>
        <taxon>Bacillati</taxon>
        <taxon>Actinomycetota</taxon>
        <taxon>Actinomycetes</taxon>
        <taxon>Kitasatosporales</taxon>
        <taxon>Streptomycetaceae</taxon>
        <taxon>Streptomyces</taxon>
        <taxon>Streptomyces albidoflavus group</taxon>
    </lineage>
</organism>
<dbReference type="InParanoid" id="Q9ACX2"/>
<dbReference type="EMBL" id="AL589148">
    <property type="protein sequence ID" value="CAC36700.1"/>
    <property type="molecule type" value="Genomic_DNA"/>
</dbReference>
<dbReference type="HOGENOM" id="CLU_3066535_0_0_11"/>
<reference evidence="2" key="2">
    <citation type="journal article" date="2002" name="Nature">
        <title>Complete genome sequence of the model actinomycete Streptomyces coelicolor A3(2).</title>
        <authorList>
            <person name="Bentley S.D."/>
            <person name="Chater K.F."/>
            <person name="Cerdeno-Tarraga A.M."/>
            <person name="Challis G.L."/>
            <person name="Thomson N.R."/>
            <person name="James K.D."/>
            <person name="Harris D.E."/>
            <person name="Quail M.A."/>
            <person name="Kieser H."/>
            <person name="Harper D."/>
            <person name="Bateman A."/>
            <person name="Brown S."/>
            <person name="Chandra G."/>
            <person name="Chen C.W."/>
            <person name="Collins M."/>
            <person name="Cronin A."/>
            <person name="Fraser A."/>
            <person name="Goble A."/>
            <person name="Hidalgo J."/>
            <person name="Hornsby T."/>
            <person name="Howarth S."/>
            <person name="Huang C.H."/>
            <person name="Kieser T."/>
            <person name="Larke L."/>
            <person name="Murphy L."/>
            <person name="Oliver K."/>
            <person name="O'Neil S."/>
            <person name="Rabbinowitsch E."/>
            <person name="Rajandream M.A."/>
            <person name="Rutherford K."/>
            <person name="Rutter S."/>
            <person name="Seeger K."/>
            <person name="Saunders D."/>
            <person name="Sharp S."/>
            <person name="Squares R."/>
            <person name="Squares S."/>
            <person name="Taylor K."/>
            <person name="Warren T."/>
            <person name="Wietzorrek A."/>
            <person name="Woodward J."/>
            <person name="Barrell B.G."/>
            <person name="Parkhill J."/>
            <person name="Hopwood D.A."/>
        </authorList>
    </citation>
    <scope>NUCLEOTIDE SEQUENCE [LARGE SCALE GENOMIC DNA]</scope>
    <source>
        <strain evidence="2">ATCC BAA-471 / A3(2) / M145</strain>
    </source>
</reference>
<evidence type="ECO:0000313" key="2">
    <source>
        <dbReference type="Proteomes" id="UP000001973"/>
    </source>
</evidence>
<sequence>MIVLLPKTGWSYPDRENAKAHVALGEIDVFPDADCRTALAGPGGEEKGAPPEP</sequence>
<dbReference type="OrthoDB" id="4219891at2"/>
<dbReference type="KEGG" id="sco:SCP1.179"/>
<dbReference type="AlphaFoldDB" id="Q9ACX2"/>
<gene>
    <name evidence="1" type="ordered locus">SCP1.179</name>
</gene>
<keyword evidence="2" id="KW-1185">Reference proteome</keyword>
<proteinExistence type="predicted"/>
<reference evidence="1 2" key="4">
    <citation type="journal article" date="2009" name="Mol. Microbiol.">
        <title>Extracellular signalling, translational control, two repressors and an activator all contribute to the regulation of methylenomycin production in Streptomyces coelicolor.</title>
        <authorList>
            <person name="O'Rourke S."/>
            <person name="Wietzorrek A."/>
            <person name="Fowler K."/>
            <person name="Corre C."/>
            <person name="Challis G.L."/>
            <person name="Chater K.F."/>
        </authorList>
    </citation>
    <scope>NUCLEOTIDE SEQUENCE [LARGE SCALE GENOMIC DNA]</scope>
    <source>
        <strain evidence="2">ATCC BAA-471 / A3(2) / M145</strain>
    </source>
</reference>
<reference evidence="1 2" key="1">
    <citation type="journal article" date="1998" name="J. Bacteriol.">
        <title>Cloning and physical mapping of the EcoRI fragments of the giant linear plasmid SCP1.</title>
        <authorList>
            <person name="Redenbach M."/>
            <person name="Ikeda K."/>
            <person name="Yamasaki M."/>
            <person name="Kinashi H."/>
        </authorList>
    </citation>
    <scope>NUCLEOTIDE SEQUENCE [LARGE SCALE GENOMIC DNA]</scope>
    <source>
        <strain evidence="2">ATCC BAA-471 / A3(2) / M145</strain>
    </source>
</reference>
<dbReference type="Proteomes" id="UP000001973">
    <property type="component" value="Plasmid SCP1"/>
</dbReference>
<dbReference type="STRING" id="100226.gene:17765684"/>
<accession>Q9ACX2</accession>
<reference evidence="1 2" key="3">
    <citation type="journal article" date="2008" name="Proc. Natl. Acad. Sci. U.S.A.">
        <title>2-Alkyl-4-hydroxymethylfuran-3-carboxylic acids, antibiotic production inducers discovered by Streptomyces coelicolor genome mining.</title>
        <authorList>
            <person name="Corre C."/>
            <person name="Song L."/>
            <person name="O'Rourke S."/>
            <person name="Chater K.F."/>
            <person name="Challis G.L."/>
        </authorList>
    </citation>
    <scope>NUCLEOTIDE SEQUENCE [LARGE SCALE GENOMIC DNA]</scope>
    <source>
        <strain evidence="2">ATCC BAA-471 / A3(2) / M145</strain>
    </source>
</reference>
<geneLocation type="plasmid" evidence="2">
    <name>SCP1</name>
</geneLocation>